<feature type="transmembrane region" description="Helical" evidence="1">
    <location>
        <begin position="47"/>
        <end position="70"/>
    </location>
</feature>
<organism evidence="2">
    <name type="scientific">marine sediment metagenome</name>
    <dbReference type="NCBI Taxonomy" id="412755"/>
    <lineage>
        <taxon>unclassified sequences</taxon>
        <taxon>metagenomes</taxon>
        <taxon>ecological metagenomes</taxon>
    </lineage>
</organism>
<dbReference type="AlphaFoldDB" id="X1NU25"/>
<sequence length="155" mass="17074">ALILILGLVLALRSKKKTLIFGGLFVFTTAVVYGFLIVLWYQIFSFFVSYLKLMEILIGLLGIGGGIYFLRQFIRFKKYGPMCEPGLGKGIMSKFSLRFQKLAGGPGNILLLLGSILLFAGIITVVEFPCSAVVPVIFAGVLSQAQLPAFYYLLY</sequence>
<proteinExistence type="predicted"/>
<feature type="transmembrane region" description="Helical" evidence="1">
    <location>
        <begin position="19"/>
        <end position="41"/>
    </location>
</feature>
<evidence type="ECO:0000313" key="2">
    <source>
        <dbReference type="EMBL" id="GAI47527.1"/>
    </source>
</evidence>
<feature type="transmembrane region" description="Helical" evidence="1">
    <location>
        <begin position="132"/>
        <end position="154"/>
    </location>
</feature>
<name>X1NU25_9ZZZZ</name>
<evidence type="ECO:0000256" key="1">
    <source>
        <dbReference type="SAM" id="Phobius"/>
    </source>
</evidence>
<reference evidence="2" key="1">
    <citation type="journal article" date="2014" name="Front. Microbiol.">
        <title>High frequency of phylogenetically diverse reductive dehalogenase-homologous genes in deep subseafloor sedimentary metagenomes.</title>
        <authorList>
            <person name="Kawai M."/>
            <person name="Futagami T."/>
            <person name="Toyoda A."/>
            <person name="Takaki Y."/>
            <person name="Nishi S."/>
            <person name="Hori S."/>
            <person name="Arai W."/>
            <person name="Tsubouchi T."/>
            <person name="Morono Y."/>
            <person name="Uchiyama I."/>
            <person name="Ito T."/>
            <person name="Fujiyama A."/>
            <person name="Inagaki F."/>
            <person name="Takami H."/>
        </authorList>
    </citation>
    <scope>NUCLEOTIDE SEQUENCE</scope>
    <source>
        <strain evidence="2">Expedition CK06-06</strain>
    </source>
</reference>
<protein>
    <submittedName>
        <fullName evidence="2">Uncharacterized protein</fullName>
    </submittedName>
</protein>
<feature type="transmembrane region" description="Helical" evidence="1">
    <location>
        <begin position="102"/>
        <end position="126"/>
    </location>
</feature>
<keyword evidence="1" id="KW-1133">Transmembrane helix</keyword>
<accession>X1NU25</accession>
<feature type="non-terminal residue" evidence="2">
    <location>
        <position position="155"/>
    </location>
</feature>
<dbReference type="EMBL" id="BARV01041042">
    <property type="protein sequence ID" value="GAI47527.1"/>
    <property type="molecule type" value="Genomic_DNA"/>
</dbReference>
<keyword evidence="1" id="KW-0472">Membrane</keyword>
<keyword evidence="1" id="KW-0812">Transmembrane</keyword>
<feature type="non-terminal residue" evidence="2">
    <location>
        <position position="1"/>
    </location>
</feature>
<gene>
    <name evidence="2" type="ORF">S06H3_62304</name>
</gene>
<comment type="caution">
    <text evidence="2">The sequence shown here is derived from an EMBL/GenBank/DDBJ whole genome shotgun (WGS) entry which is preliminary data.</text>
</comment>